<evidence type="ECO:0000313" key="1">
    <source>
        <dbReference type="EMBL" id="UUF09749.1"/>
    </source>
</evidence>
<proteinExistence type="predicted"/>
<dbReference type="RefSeq" id="WP_212725290.1">
    <property type="nucleotide sequence ID" value="NZ_CP071250.1"/>
</dbReference>
<dbReference type="Proteomes" id="UP001058072">
    <property type="component" value="Chromosome"/>
</dbReference>
<evidence type="ECO:0000313" key="2">
    <source>
        <dbReference type="Proteomes" id="UP001058072"/>
    </source>
</evidence>
<dbReference type="EMBL" id="CP071250">
    <property type="protein sequence ID" value="UUF09749.1"/>
    <property type="molecule type" value="Genomic_DNA"/>
</dbReference>
<sequence>MQKLTEQVEFLTKKLFKSSKREKTKVDSNQLSLFENPVLEKHKTNTKPTEEITYHGRKASGRKADLNKDLTIRVTR</sequence>
<accession>A0A9Q9FJV6</accession>
<reference evidence="1" key="1">
    <citation type="submission" date="2021-03" db="EMBL/GenBank/DDBJ databases">
        <title>Comparative Genomics and Metabolomics in the genus Turicibacter.</title>
        <authorList>
            <person name="Maki J."/>
            <person name="Looft T."/>
        </authorList>
    </citation>
    <scope>NUCLEOTIDE SEQUENCE</scope>
    <source>
        <strain evidence="1">ISU324</strain>
    </source>
</reference>
<protein>
    <recommendedName>
        <fullName evidence="3">Transposase TnpC homeodomain domain-containing protein</fullName>
    </recommendedName>
</protein>
<name>A0A9Q9FJV6_9FIRM</name>
<evidence type="ECO:0008006" key="3">
    <source>
        <dbReference type="Google" id="ProtNLM"/>
    </source>
</evidence>
<organism evidence="1 2">
    <name type="scientific">Turicibacter bilis</name>
    <dbReference type="NCBI Taxonomy" id="2735723"/>
    <lineage>
        <taxon>Bacteria</taxon>
        <taxon>Bacillati</taxon>
        <taxon>Bacillota</taxon>
        <taxon>Erysipelotrichia</taxon>
        <taxon>Erysipelotrichales</taxon>
        <taxon>Turicibacteraceae</taxon>
        <taxon>Turicibacter</taxon>
    </lineage>
</organism>
<gene>
    <name evidence="1" type="ORF">J0J70_12295</name>
</gene>
<dbReference type="AlphaFoldDB" id="A0A9Q9FJV6"/>